<accession>A0A0X8X029</accession>
<dbReference type="KEGG" id="mgot:MgSA37_01544"/>
<sequence length="135" mass="15455">MEDNILNQELIANKLIDEEEEFHHLNNPADGIKPIIKKYLGVPKSADQSGNKFYFSDGDAKVEVVVITNEIIRVRLAPHSVFLDEFSYAVPKLEQRAIDFTLTEDENEFKVSTSAVNCHIRKTDFLYHFQIATTL</sequence>
<evidence type="ECO:0000259" key="1">
    <source>
        <dbReference type="Pfam" id="PF13802"/>
    </source>
</evidence>
<evidence type="ECO:0000313" key="2">
    <source>
        <dbReference type="EMBL" id="BAU53377.1"/>
    </source>
</evidence>
<dbReference type="Gene3D" id="2.60.40.1760">
    <property type="entry name" value="glycosyl hydrolase (family 31)"/>
    <property type="match status" value="1"/>
</dbReference>
<proteinExistence type="predicted"/>
<feature type="domain" description="Glycoside hydrolase family 31 N-terminal" evidence="1">
    <location>
        <begin position="62"/>
        <end position="130"/>
    </location>
</feature>
<reference evidence="2 3" key="1">
    <citation type="submission" date="2015-12" db="EMBL/GenBank/DDBJ databases">
        <title>Genome sequence of Mucilaginibacter gotjawali.</title>
        <authorList>
            <person name="Lee J.S."/>
            <person name="Lee K.C."/>
            <person name="Kim K.K."/>
            <person name="Lee B.W."/>
        </authorList>
    </citation>
    <scope>NUCLEOTIDE SEQUENCE [LARGE SCALE GENOMIC DNA]</scope>
    <source>
        <strain evidence="2 3">SA3-7</strain>
    </source>
</reference>
<dbReference type="Proteomes" id="UP000218263">
    <property type="component" value="Chromosome"/>
</dbReference>
<evidence type="ECO:0000313" key="3">
    <source>
        <dbReference type="Proteomes" id="UP000218263"/>
    </source>
</evidence>
<dbReference type="SUPFAM" id="SSF74650">
    <property type="entry name" value="Galactose mutarotase-like"/>
    <property type="match status" value="1"/>
</dbReference>
<gene>
    <name evidence="2" type="ORF">MgSA37_01544</name>
</gene>
<dbReference type="GO" id="GO:0003824">
    <property type="term" value="F:catalytic activity"/>
    <property type="evidence" value="ECO:0007669"/>
    <property type="project" value="InterPro"/>
</dbReference>
<dbReference type="Pfam" id="PF13802">
    <property type="entry name" value="Gal_mutarotas_2"/>
    <property type="match status" value="1"/>
</dbReference>
<dbReference type="InterPro" id="IPR025887">
    <property type="entry name" value="Glyco_hydro_31_N_dom"/>
</dbReference>
<dbReference type="EMBL" id="AP017313">
    <property type="protein sequence ID" value="BAU53377.1"/>
    <property type="molecule type" value="Genomic_DNA"/>
</dbReference>
<organism evidence="2 3">
    <name type="scientific">Mucilaginibacter gotjawali</name>
    <dbReference type="NCBI Taxonomy" id="1550579"/>
    <lineage>
        <taxon>Bacteria</taxon>
        <taxon>Pseudomonadati</taxon>
        <taxon>Bacteroidota</taxon>
        <taxon>Sphingobacteriia</taxon>
        <taxon>Sphingobacteriales</taxon>
        <taxon>Sphingobacteriaceae</taxon>
        <taxon>Mucilaginibacter</taxon>
    </lineage>
</organism>
<dbReference type="GO" id="GO:0030246">
    <property type="term" value="F:carbohydrate binding"/>
    <property type="evidence" value="ECO:0007669"/>
    <property type="project" value="InterPro"/>
</dbReference>
<protein>
    <recommendedName>
        <fullName evidence="1">Glycoside hydrolase family 31 N-terminal domain-containing protein</fullName>
    </recommendedName>
</protein>
<dbReference type="InterPro" id="IPR011013">
    <property type="entry name" value="Gal_mutarotase_sf_dom"/>
</dbReference>
<dbReference type="GO" id="GO:0005975">
    <property type="term" value="P:carbohydrate metabolic process"/>
    <property type="evidence" value="ECO:0007669"/>
    <property type="project" value="InterPro"/>
</dbReference>
<name>A0A0X8X029_9SPHI</name>
<keyword evidence="3" id="KW-1185">Reference proteome</keyword>
<dbReference type="AlphaFoldDB" id="A0A0X8X029"/>